<name>A0ABP8DNR0_9ACTN</name>
<evidence type="ECO:0000313" key="2">
    <source>
        <dbReference type="Proteomes" id="UP001500620"/>
    </source>
</evidence>
<organism evidence="1 2">
    <name type="scientific">Dactylosporangium darangshiense</name>
    <dbReference type="NCBI Taxonomy" id="579108"/>
    <lineage>
        <taxon>Bacteria</taxon>
        <taxon>Bacillati</taxon>
        <taxon>Actinomycetota</taxon>
        <taxon>Actinomycetes</taxon>
        <taxon>Micromonosporales</taxon>
        <taxon>Micromonosporaceae</taxon>
        <taxon>Dactylosporangium</taxon>
    </lineage>
</organism>
<dbReference type="EMBL" id="BAABAT010000040">
    <property type="protein sequence ID" value="GAA4260470.1"/>
    <property type="molecule type" value="Genomic_DNA"/>
</dbReference>
<keyword evidence="2" id="KW-1185">Reference proteome</keyword>
<dbReference type="Proteomes" id="UP001500620">
    <property type="component" value="Unassembled WGS sequence"/>
</dbReference>
<reference evidence="2" key="1">
    <citation type="journal article" date="2019" name="Int. J. Syst. Evol. Microbiol.">
        <title>The Global Catalogue of Microorganisms (GCM) 10K type strain sequencing project: providing services to taxonomists for standard genome sequencing and annotation.</title>
        <authorList>
            <consortium name="The Broad Institute Genomics Platform"/>
            <consortium name="The Broad Institute Genome Sequencing Center for Infectious Disease"/>
            <person name="Wu L."/>
            <person name="Ma J."/>
        </authorList>
    </citation>
    <scope>NUCLEOTIDE SEQUENCE [LARGE SCALE GENOMIC DNA]</scope>
    <source>
        <strain evidence="2">JCM 17441</strain>
    </source>
</reference>
<accession>A0ABP8DNR0</accession>
<protein>
    <submittedName>
        <fullName evidence="1">Uncharacterized protein</fullName>
    </submittedName>
</protein>
<comment type="caution">
    <text evidence="1">The sequence shown here is derived from an EMBL/GenBank/DDBJ whole genome shotgun (WGS) entry which is preliminary data.</text>
</comment>
<proteinExistence type="predicted"/>
<sequence>MPYLCRVSISGPEPDADGVSQMLDAVSDAIQAGWEAPRILSADDEDADAPDDDDSPDDAILDYRILGRPGGAIILVVLDGAGLMQTSLAATGLAQHLTTWSPGLLQYAPDEVKISKIDKPYDDENWLPPLDDDATKRPSWHLAELLEDQLQEIAAQYLIAHAIRSLWNPGAPPHQQRAWDVVAGAVEPPWGGQLSHALGVLLVRAARFEHQSGSQTKLVVQGEGSPDLAADLLRRARLSASEPETGWTDDEMLGHVLIERFMEEHQLLWNRVVDDEPPEATEERSDRQLRALLWAGLRALATMAAPLAHLTGPWQVLDTFGDDTIISILAQAEEEQNEEDAEEDAAELESAAAAHVLVWLTIRHPGLLDTPAGNALVQRAAQNNSSFHHVIHDALLMAGSGPLTAALAEQPAPARLRLGINAFVAALATTEHADTDEAADAYDDMNLALERILARGTGLAKRIRYLLAVTGLTARLTETDANPRRTIEGHVSTPQMLTHYMLLDPAMHATLILHQDINENAVLRTHILSLAAQVAPIAAGDLAAELPELEGDDPRLEPAARTRALGWIESALQVAHERGQRLSEEDNPDRSADAQTLVTAMTAGAELPDGWPIQRFVSAAAEAAASILHATGAANLAQDVFTDS</sequence>
<gene>
    <name evidence="1" type="ORF">GCM10022255_089250</name>
</gene>
<evidence type="ECO:0000313" key="1">
    <source>
        <dbReference type="EMBL" id="GAA4260470.1"/>
    </source>
</evidence>